<evidence type="ECO:0000256" key="4">
    <source>
        <dbReference type="ARBA" id="ARBA00023175"/>
    </source>
</evidence>
<protein>
    <recommendedName>
        <fullName evidence="6">EF-hand domain-containing protein</fullName>
    </recommendedName>
</protein>
<reference evidence="8" key="2">
    <citation type="submission" date="2023-11" db="UniProtKB">
        <authorList>
            <consortium name="WormBaseParasite"/>
        </authorList>
    </citation>
    <scope>IDENTIFICATION</scope>
</reference>
<evidence type="ECO:0000313" key="7">
    <source>
        <dbReference type="Proteomes" id="UP000050795"/>
    </source>
</evidence>
<proteinExistence type="predicted"/>
<evidence type="ECO:0000256" key="2">
    <source>
        <dbReference type="ARBA" id="ARBA00022837"/>
    </source>
</evidence>
<keyword evidence="1" id="KW-0677">Repeat</keyword>
<accession>A0AA85J9T5</accession>
<dbReference type="Gene3D" id="1.10.238.10">
    <property type="entry name" value="EF-hand"/>
    <property type="match status" value="1"/>
</dbReference>
<dbReference type="PANTHER" id="PTHR23049">
    <property type="entry name" value="MYOSIN REGULATORY LIGHT CHAIN 2"/>
    <property type="match status" value="1"/>
</dbReference>
<organism evidence="7 8">
    <name type="scientific">Trichobilharzia regenti</name>
    <name type="common">Nasal bird schistosome</name>
    <dbReference type="NCBI Taxonomy" id="157069"/>
    <lineage>
        <taxon>Eukaryota</taxon>
        <taxon>Metazoa</taxon>
        <taxon>Spiralia</taxon>
        <taxon>Lophotrochozoa</taxon>
        <taxon>Platyhelminthes</taxon>
        <taxon>Trematoda</taxon>
        <taxon>Digenea</taxon>
        <taxon>Strigeidida</taxon>
        <taxon>Schistosomatoidea</taxon>
        <taxon>Schistosomatidae</taxon>
        <taxon>Trichobilharzia</taxon>
    </lineage>
</organism>
<evidence type="ECO:0000256" key="3">
    <source>
        <dbReference type="ARBA" id="ARBA00023123"/>
    </source>
</evidence>
<feature type="domain" description="EF-hand" evidence="6">
    <location>
        <begin position="82"/>
        <end position="117"/>
    </location>
</feature>
<dbReference type="Proteomes" id="UP000050795">
    <property type="component" value="Unassembled WGS sequence"/>
</dbReference>
<evidence type="ECO:0000313" key="8">
    <source>
        <dbReference type="WBParaSite" id="TREG1_136370.1"/>
    </source>
</evidence>
<dbReference type="FunFam" id="1.10.238.10:FF:000003">
    <property type="entry name" value="Calmodulin A"/>
    <property type="match status" value="1"/>
</dbReference>
<feature type="domain" description="EF-hand" evidence="6">
    <location>
        <begin position="10"/>
        <end position="45"/>
    </location>
</feature>
<dbReference type="InterPro" id="IPR011992">
    <property type="entry name" value="EF-hand-dom_pair"/>
</dbReference>
<dbReference type="SMART" id="SM00054">
    <property type="entry name" value="EFh"/>
    <property type="match status" value="2"/>
</dbReference>
<dbReference type="InterPro" id="IPR002048">
    <property type="entry name" value="EF_hand_dom"/>
</dbReference>
<dbReference type="InterPro" id="IPR018247">
    <property type="entry name" value="EF_Hand_1_Ca_BS"/>
</dbReference>
<reference evidence="7" key="1">
    <citation type="submission" date="2022-06" db="EMBL/GenBank/DDBJ databases">
        <authorList>
            <person name="Berger JAMES D."/>
            <person name="Berger JAMES D."/>
        </authorList>
    </citation>
    <scope>NUCLEOTIDE SEQUENCE [LARGE SCALE GENOMIC DNA]</scope>
</reference>
<evidence type="ECO:0000256" key="1">
    <source>
        <dbReference type="ARBA" id="ARBA00022737"/>
    </source>
</evidence>
<keyword evidence="3" id="KW-0518">Myosin</keyword>
<keyword evidence="7" id="KW-1185">Reference proteome</keyword>
<dbReference type="InterPro" id="IPR050403">
    <property type="entry name" value="Myosin_RLC"/>
</dbReference>
<dbReference type="GO" id="GO:0016459">
    <property type="term" value="C:myosin complex"/>
    <property type="evidence" value="ECO:0007669"/>
    <property type="project" value="UniProtKB-KW"/>
</dbReference>
<keyword evidence="2" id="KW-0106">Calcium</keyword>
<dbReference type="PROSITE" id="PS50222">
    <property type="entry name" value="EF_HAND_2"/>
    <property type="match status" value="2"/>
</dbReference>
<keyword evidence="5" id="KW-0514">Muscle protein</keyword>
<dbReference type="PROSITE" id="PS00018">
    <property type="entry name" value="EF_HAND_1"/>
    <property type="match status" value="2"/>
</dbReference>
<evidence type="ECO:0000256" key="5">
    <source>
        <dbReference type="ARBA" id="ARBA00023179"/>
    </source>
</evidence>
<sequence length="156" mass="17244">MLGEGGLSDTLYSELSQAFMYIDRNGDGILDVEDVSALFMTLGIGVNKDNIAGTIRTLSDSNDFIGLPLFIELLGRALENPDGSQELKTLFRTIDRDGDGRLNPEEIAFRMSKTVGPTSKEEACLLLDSVRMNDRQDVNCEEFGAMLRSGFLKLRK</sequence>
<dbReference type="GO" id="GO:0005509">
    <property type="term" value="F:calcium ion binding"/>
    <property type="evidence" value="ECO:0007669"/>
    <property type="project" value="InterPro"/>
</dbReference>
<dbReference type="SUPFAM" id="SSF47473">
    <property type="entry name" value="EF-hand"/>
    <property type="match status" value="1"/>
</dbReference>
<dbReference type="AlphaFoldDB" id="A0AA85J9T5"/>
<name>A0AA85J9T5_TRIRE</name>
<dbReference type="Pfam" id="PF13202">
    <property type="entry name" value="EF-hand_5"/>
    <property type="match status" value="2"/>
</dbReference>
<keyword evidence="4" id="KW-0505">Motor protein</keyword>
<evidence type="ECO:0000259" key="6">
    <source>
        <dbReference type="PROSITE" id="PS50222"/>
    </source>
</evidence>
<dbReference type="WBParaSite" id="TREG1_136370.1">
    <property type="protein sequence ID" value="TREG1_136370.1"/>
    <property type="gene ID" value="TREG1_136370"/>
</dbReference>